<sequence>MRMSYFRWMVVLAVMYTLLLILSATVCGQGEREKVRRVESVDL</sequence>
<dbReference type="RefSeq" id="WP_268766675.1">
    <property type="nucleotide sequence ID" value="NZ_CP048103.1"/>
</dbReference>
<protein>
    <submittedName>
        <fullName evidence="1">Uncharacterized protein</fullName>
    </submittedName>
</protein>
<evidence type="ECO:0000313" key="1">
    <source>
        <dbReference type="EMBL" id="SIS95436.1"/>
    </source>
</evidence>
<keyword evidence="2" id="KW-1185">Reference proteome</keyword>
<dbReference type="EMBL" id="FTOD01000008">
    <property type="protein sequence ID" value="SIS95436.1"/>
    <property type="molecule type" value="Genomic_DNA"/>
</dbReference>
<name>A0A1N7NAV5_9BACL</name>
<gene>
    <name evidence="1" type="ORF">SAMN05421790_10891</name>
</gene>
<reference evidence="2" key="1">
    <citation type="submission" date="2017-01" db="EMBL/GenBank/DDBJ databases">
        <authorList>
            <person name="Varghese N."/>
            <person name="Submissions S."/>
        </authorList>
    </citation>
    <scope>NUCLEOTIDE SEQUENCE [LARGE SCALE GENOMIC DNA]</scope>
    <source>
        <strain evidence="2">DSM 45196</strain>
    </source>
</reference>
<organism evidence="1 2">
    <name type="scientific">Kroppenstedtia eburnea</name>
    <dbReference type="NCBI Taxonomy" id="714067"/>
    <lineage>
        <taxon>Bacteria</taxon>
        <taxon>Bacillati</taxon>
        <taxon>Bacillota</taxon>
        <taxon>Bacilli</taxon>
        <taxon>Bacillales</taxon>
        <taxon>Thermoactinomycetaceae</taxon>
        <taxon>Kroppenstedtia</taxon>
    </lineage>
</organism>
<dbReference type="AlphaFoldDB" id="A0A1N7NAV5"/>
<evidence type="ECO:0000313" key="2">
    <source>
        <dbReference type="Proteomes" id="UP000186795"/>
    </source>
</evidence>
<proteinExistence type="predicted"/>
<accession>A0A1N7NAV5</accession>
<dbReference type="Proteomes" id="UP000186795">
    <property type="component" value="Unassembled WGS sequence"/>
</dbReference>